<evidence type="ECO:0000256" key="5">
    <source>
        <dbReference type="ARBA" id="ARBA00022815"/>
    </source>
</evidence>
<comment type="similarity">
    <text evidence="2">Belongs to the arthropod CHH/MIH/GIH/VIH hormone family.</text>
</comment>
<dbReference type="Pfam" id="PF01147">
    <property type="entry name" value="Crust_neurohorm"/>
    <property type="match status" value="1"/>
</dbReference>
<evidence type="ECO:0000256" key="1">
    <source>
        <dbReference type="ARBA" id="ARBA00004613"/>
    </source>
</evidence>
<organism evidence="10">
    <name type="scientific">Cherax quadricarinatus</name>
    <name type="common">Australian red claw crayfish</name>
    <dbReference type="NCBI Taxonomy" id="27406"/>
    <lineage>
        <taxon>Eukaryota</taxon>
        <taxon>Metazoa</taxon>
        <taxon>Ecdysozoa</taxon>
        <taxon>Arthropoda</taxon>
        <taxon>Crustacea</taxon>
        <taxon>Multicrustacea</taxon>
        <taxon>Malacostraca</taxon>
        <taxon>Eumalacostraca</taxon>
        <taxon>Eucarida</taxon>
        <taxon>Decapoda</taxon>
        <taxon>Pleocyemata</taxon>
        <taxon>Astacidea</taxon>
        <taxon>Parastacoidea</taxon>
        <taxon>Parastacidae</taxon>
        <taxon>Cherax</taxon>
    </lineage>
</organism>
<dbReference type="InterPro" id="IPR031098">
    <property type="entry name" value="Crust_neurohorm"/>
</dbReference>
<keyword evidence="7" id="KW-0527">Neuropeptide</keyword>
<gene>
    <name evidence="10" type="primary">MIH-1</name>
    <name evidence="11" type="ORF">OTU49_008848</name>
</gene>
<accession>A0A2U8JAF5</accession>
<keyword evidence="12" id="KW-1185">Reference proteome</keyword>
<reference evidence="10" key="2">
    <citation type="submission" date="2018-04" db="EMBL/GenBank/DDBJ databases">
        <authorList>
            <person name="Go L.Y."/>
            <person name="Mitchell J.A."/>
        </authorList>
    </citation>
    <scope>NUCLEOTIDE SEQUENCE</scope>
</reference>
<dbReference type="Proteomes" id="UP001445076">
    <property type="component" value="Unassembled WGS sequence"/>
</dbReference>
<keyword evidence="4" id="KW-0372">Hormone</keyword>
<evidence type="ECO:0000256" key="4">
    <source>
        <dbReference type="ARBA" id="ARBA00022702"/>
    </source>
</evidence>
<sequence>MVKHATQSCSALRPWLIVMVVGLLVHQTTPTLTDDCPGAMGNRHIHTMLLRVCGDCYNVLRDPEIEVDCRSGCFTSDTFKSCLELIERGDEFFDFMRRVGILNAGGK</sequence>
<keyword evidence="3" id="KW-0964">Secreted</keyword>
<evidence type="ECO:0000256" key="8">
    <source>
        <dbReference type="PIRSR" id="PIRSR631098-51"/>
    </source>
</evidence>
<dbReference type="GO" id="GO:0005184">
    <property type="term" value="F:neuropeptide hormone activity"/>
    <property type="evidence" value="ECO:0007669"/>
    <property type="project" value="InterPro"/>
</dbReference>
<evidence type="ECO:0000256" key="6">
    <source>
        <dbReference type="ARBA" id="ARBA00023157"/>
    </source>
</evidence>
<keyword evidence="6 8" id="KW-1015">Disulfide bond</keyword>
<dbReference type="GO" id="GO:0005576">
    <property type="term" value="C:extracellular region"/>
    <property type="evidence" value="ECO:0007669"/>
    <property type="project" value="UniProtKB-SubCell"/>
</dbReference>
<dbReference type="InterPro" id="IPR001166">
    <property type="entry name" value="Hyperglycemic"/>
</dbReference>
<comment type="subcellular location">
    <subcellularLocation>
        <location evidence="1">Secreted</location>
    </subcellularLocation>
</comment>
<evidence type="ECO:0000313" key="12">
    <source>
        <dbReference type="Proteomes" id="UP001445076"/>
    </source>
</evidence>
<dbReference type="PRINTS" id="PR00550">
    <property type="entry name" value="HYPRGLYCEMIC"/>
</dbReference>
<dbReference type="AlphaFoldDB" id="A0A2U8JAF5"/>
<dbReference type="GO" id="GO:0007218">
    <property type="term" value="P:neuropeptide signaling pathway"/>
    <property type="evidence" value="ECO:0007669"/>
    <property type="project" value="UniProtKB-KW"/>
</dbReference>
<reference evidence="10" key="1">
    <citation type="journal article" date="2016" name="Sci. Rep.">
        <title>Transcriptomic characterization and curation of candidate neuropeptides regulating reproduction in the eyestalk ganglia of the Australian crayfish, Cherax quadricarinatus.</title>
        <authorList>
            <person name="Nguyen T.V."/>
            <person name="Cummins S.F."/>
            <person name="Elizur A."/>
            <person name="Ventura T."/>
        </authorList>
    </citation>
    <scope>NUCLEOTIDE SEQUENCE</scope>
</reference>
<name>A0A2U8JAF5_CHEQU</name>
<dbReference type="SUPFAM" id="SSF81778">
    <property type="entry name" value="Crustacean CHH/MIH/GIH neurohormone"/>
    <property type="match status" value="1"/>
</dbReference>
<feature type="disulfide bond" evidence="8">
    <location>
        <begin position="53"/>
        <end position="69"/>
    </location>
</feature>
<reference evidence="11" key="4">
    <citation type="submission" date="2024-01" db="EMBL/GenBank/DDBJ databases">
        <authorList>
            <person name="He J."/>
            <person name="Wang M."/>
            <person name="Zheng J."/>
            <person name="Liu Z."/>
        </authorList>
    </citation>
    <scope>NUCLEOTIDE SEQUENCE</scope>
    <source>
        <strain evidence="11">ZL_2023a</strain>
        <tissue evidence="11">Muscle</tissue>
    </source>
</reference>
<evidence type="ECO:0000256" key="9">
    <source>
        <dbReference type="SAM" id="SignalP"/>
    </source>
</evidence>
<feature type="signal peptide" evidence="9">
    <location>
        <begin position="1"/>
        <end position="30"/>
    </location>
</feature>
<protein>
    <submittedName>
        <fullName evidence="10">Molt-inhibiting hormone 1</fullName>
    </submittedName>
</protein>
<keyword evidence="9" id="KW-0732">Signal</keyword>
<dbReference type="EMBL" id="JARKIK010000069">
    <property type="protein sequence ID" value="KAK8728895.1"/>
    <property type="molecule type" value="Genomic_DNA"/>
</dbReference>
<evidence type="ECO:0000256" key="2">
    <source>
        <dbReference type="ARBA" id="ARBA00005447"/>
    </source>
</evidence>
<keyword evidence="5" id="KW-0027">Amidation</keyword>
<dbReference type="InterPro" id="IPR018251">
    <property type="entry name" value="Crust_neurhormone_CS"/>
</dbReference>
<proteinExistence type="evidence at transcript level"/>
<evidence type="ECO:0000313" key="11">
    <source>
        <dbReference type="EMBL" id="KAK8728895.1"/>
    </source>
</evidence>
<dbReference type="InterPro" id="IPR035957">
    <property type="entry name" value="Crust_neurohorm_sf"/>
</dbReference>
<dbReference type="PANTHER" id="PTHR35981:SF2">
    <property type="entry name" value="ION TRANSPORT PEPTIDE, ISOFORM C"/>
    <property type="match status" value="1"/>
</dbReference>
<evidence type="ECO:0000256" key="7">
    <source>
        <dbReference type="ARBA" id="ARBA00023320"/>
    </source>
</evidence>
<feature type="disulfide bond" evidence="8">
    <location>
        <begin position="36"/>
        <end position="73"/>
    </location>
</feature>
<dbReference type="PROSITE" id="PS01250">
    <property type="entry name" value="CHH_MIH_GIH"/>
    <property type="match status" value="1"/>
</dbReference>
<feature type="chain" id="PRO_5044581430" evidence="9">
    <location>
        <begin position="31"/>
        <end position="107"/>
    </location>
</feature>
<dbReference type="PANTHER" id="PTHR35981">
    <property type="entry name" value="ION TRANSPORT PEPTIDE, ISOFORM C"/>
    <property type="match status" value="1"/>
</dbReference>
<feature type="disulfide bond" evidence="8">
    <location>
        <begin position="56"/>
        <end position="82"/>
    </location>
</feature>
<dbReference type="OrthoDB" id="6330469at2759"/>
<evidence type="ECO:0000313" key="10">
    <source>
        <dbReference type="EMBL" id="AWK57525.1"/>
    </source>
</evidence>
<reference evidence="11 12" key="3">
    <citation type="journal article" date="2024" name="BMC Genomics">
        <title>Genome assembly of redclaw crayfish (Cherax quadricarinatus) provides insights into its immune adaptation and hypoxia tolerance.</title>
        <authorList>
            <person name="Liu Z."/>
            <person name="Zheng J."/>
            <person name="Li H."/>
            <person name="Fang K."/>
            <person name="Wang S."/>
            <person name="He J."/>
            <person name="Zhou D."/>
            <person name="Weng S."/>
            <person name="Chi M."/>
            <person name="Gu Z."/>
            <person name="He J."/>
            <person name="Li F."/>
            <person name="Wang M."/>
        </authorList>
    </citation>
    <scope>NUCLEOTIDE SEQUENCE [LARGE SCALE GENOMIC DNA]</scope>
    <source>
        <strain evidence="11">ZL_2023a</strain>
    </source>
</reference>
<dbReference type="GO" id="GO:0007623">
    <property type="term" value="P:circadian rhythm"/>
    <property type="evidence" value="ECO:0007669"/>
    <property type="project" value="TreeGrafter"/>
</dbReference>
<dbReference type="EMBL" id="MH210982">
    <property type="protein sequence ID" value="AWK57525.1"/>
    <property type="molecule type" value="mRNA"/>
</dbReference>
<evidence type="ECO:0000256" key="3">
    <source>
        <dbReference type="ARBA" id="ARBA00022525"/>
    </source>
</evidence>
<dbReference type="Gene3D" id="1.10.2010.10">
    <property type="entry name" value="Crustacean CHH/MIH/GIH neurohormone"/>
    <property type="match status" value="1"/>
</dbReference>